<dbReference type="EMBL" id="FNBS01000001">
    <property type="protein sequence ID" value="SDE97766.1"/>
    <property type="molecule type" value="Genomic_DNA"/>
</dbReference>
<evidence type="ECO:0000313" key="2">
    <source>
        <dbReference type="Proteomes" id="UP000183404"/>
    </source>
</evidence>
<dbReference type="RefSeq" id="WP_003869793.1">
    <property type="nucleotide sequence ID" value="NZ_FNBS01000001.1"/>
</dbReference>
<gene>
    <name evidence="1" type="ORF">SAMN04244560_00054</name>
</gene>
<sequence>MNRDKYIKGFLAGIVAAAYIIPKIDMRKYRRYKDMIEKNMTKIWRTMNKIKIR</sequence>
<dbReference type="Proteomes" id="UP000183404">
    <property type="component" value="Unassembled WGS sequence"/>
</dbReference>
<reference evidence="1 2" key="1">
    <citation type="submission" date="2016-10" db="EMBL/GenBank/DDBJ databases">
        <authorList>
            <person name="de Groot N.N."/>
        </authorList>
    </citation>
    <scope>NUCLEOTIDE SEQUENCE [LARGE SCALE GENOMIC DNA]</scope>
    <source>
        <strain evidence="1 2">DSM 569</strain>
    </source>
</reference>
<protein>
    <submittedName>
        <fullName evidence="1">Uncharacterized protein</fullName>
    </submittedName>
</protein>
<evidence type="ECO:0000313" key="1">
    <source>
        <dbReference type="EMBL" id="SDE97766.1"/>
    </source>
</evidence>
<organism evidence="1 2">
    <name type="scientific">Thermoanaerobacter thermohydrosulfuricus</name>
    <name type="common">Clostridium thermohydrosulfuricum</name>
    <dbReference type="NCBI Taxonomy" id="1516"/>
    <lineage>
        <taxon>Bacteria</taxon>
        <taxon>Bacillati</taxon>
        <taxon>Bacillota</taxon>
        <taxon>Clostridia</taxon>
        <taxon>Thermoanaerobacterales</taxon>
        <taxon>Thermoanaerobacteraceae</taxon>
        <taxon>Thermoanaerobacter</taxon>
    </lineage>
</organism>
<accession>A0A1I1YXF0</accession>
<name>A0A1I1YXF0_THETY</name>
<proteinExistence type="predicted"/>
<dbReference type="AlphaFoldDB" id="A0A1I1YXF0"/>